<keyword evidence="2" id="KW-1133">Transmembrane helix</keyword>
<feature type="transmembrane region" description="Helical" evidence="2">
    <location>
        <begin position="144"/>
        <end position="169"/>
    </location>
</feature>
<dbReference type="KEGG" id="nml:Namu_3385"/>
<name>C8XE10_NAKMY</name>
<sequence length="293" mass="29913">MATTGTTTASTTTSTTTRTPAGDHRQAVPAKRTSLGRVLSTEWIKTRSLRSTWFTLAALAVVIVGFGVLAAMAAGGDITTPTGGPPAVAGRGGPMNTVLAGANVAVLLVAVYGSVVGAREFASGMIRTTFAAVPRRLPVLWSKLLTFVAVVLPVTLVGLIAVFFAGMAVLDRAGAATLTWSDDGVVRTLFGHAYYLVGLGVIGLALGVMLRGTAAAIGTTIGAVLFLPALATALLPSDWSAVLKYLPSNAGNAFSALTTTGDVLTPWQGFAVFTGWVVLAVVGAVVTLVRRDA</sequence>
<protein>
    <recommendedName>
        <fullName evidence="5">ABC transporter transmembrane protein</fullName>
    </recommendedName>
</protein>
<feature type="transmembrane region" description="Helical" evidence="2">
    <location>
        <begin position="95"/>
        <end position="118"/>
    </location>
</feature>
<evidence type="ECO:0000313" key="4">
    <source>
        <dbReference type="Proteomes" id="UP000002218"/>
    </source>
</evidence>
<keyword evidence="2" id="KW-0472">Membrane</keyword>
<reference evidence="3 4" key="2">
    <citation type="journal article" date="2010" name="Stand. Genomic Sci.">
        <title>Complete genome sequence of Nakamurella multipartita type strain (Y-104).</title>
        <authorList>
            <person name="Tice H."/>
            <person name="Mayilraj S."/>
            <person name="Sims D."/>
            <person name="Lapidus A."/>
            <person name="Nolan M."/>
            <person name="Lucas S."/>
            <person name="Glavina Del Rio T."/>
            <person name="Copeland A."/>
            <person name="Cheng J.F."/>
            <person name="Meincke L."/>
            <person name="Bruce D."/>
            <person name="Goodwin L."/>
            <person name="Pitluck S."/>
            <person name="Ivanova N."/>
            <person name="Mavromatis K."/>
            <person name="Ovchinnikova G."/>
            <person name="Pati A."/>
            <person name="Chen A."/>
            <person name="Palaniappan K."/>
            <person name="Land M."/>
            <person name="Hauser L."/>
            <person name="Chang Y.J."/>
            <person name="Jeffries C.D."/>
            <person name="Detter J.C."/>
            <person name="Brettin T."/>
            <person name="Rohde M."/>
            <person name="Goker M."/>
            <person name="Bristow J."/>
            <person name="Eisen J.A."/>
            <person name="Markowitz V."/>
            <person name="Hugenholtz P."/>
            <person name="Kyrpides N.C."/>
            <person name="Klenk H.P."/>
            <person name="Chen F."/>
        </authorList>
    </citation>
    <scope>NUCLEOTIDE SEQUENCE [LARGE SCALE GENOMIC DNA]</scope>
    <source>
        <strain evidence="4">ATCC 700099 / DSM 44233 / CIP 104796 / JCM 9543 / NBRC 105858 / Y-104</strain>
    </source>
</reference>
<keyword evidence="2" id="KW-0812">Transmembrane</keyword>
<feature type="region of interest" description="Disordered" evidence="1">
    <location>
        <begin position="1"/>
        <end position="32"/>
    </location>
</feature>
<feature type="transmembrane region" description="Helical" evidence="2">
    <location>
        <begin position="189"/>
        <end position="208"/>
    </location>
</feature>
<proteinExistence type="predicted"/>
<accession>C8XE10</accession>
<dbReference type="EMBL" id="CP001737">
    <property type="protein sequence ID" value="ACV79713.1"/>
    <property type="molecule type" value="Genomic_DNA"/>
</dbReference>
<feature type="compositionally biased region" description="Low complexity" evidence="1">
    <location>
        <begin position="1"/>
        <end position="19"/>
    </location>
</feature>
<evidence type="ECO:0000313" key="3">
    <source>
        <dbReference type="EMBL" id="ACV79713.1"/>
    </source>
</evidence>
<dbReference type="HOGENOM" id="CLU_051674_1_1_11"/>
<dbReference type="STRING" id="479431.Namu_3385"/>
<evidence type="ECO:0008006" key="5">
    <source>
        <dbReference type="Google" id="ProtNLM"/>
    </source>
</evidence>
<dbReference type="RefSeq" id="WP_015748579.1">
    <property type="nucleotide sequence ID" value="NC_013235.1"/>
</dbReference>
<feature type="transmembrane region" description="Helical" evidence="2">
    <location>
        <begin position="267"/>
        <end position="289"/>
    </location>
</feature>
<dbReference type="OrthoDB" id="3297477at2"/>
<reference evidence="4" key="1">
    <citation type="submission" date="2009-09" db="EMBL/GenBank/DDBJ databases">
        <title>The complete genome of Nakamurella multipartita DSM 44233.</title>
        <authorList>
            <consortium name="US DOE Joint Genome Institute (JGI-PGF)"/>
            <person name="Lucas S."/>
            <person name="Copeland A."/>
            <person name="Lapidus A."/>
            <person name="Glavina del Rio T."/>
            <person name="Dalin E."/>
            <person name="Tice H."/>
            <person name="Bruce D."/>
            <person name="Goodwin L."/>
            <person name="Pitluck S."/>
            <person name="Kyrpides N."/>
            <person name="Mavromatis K."/>
            <person name="Ivanova N."/>
            <person name="Ovchinnikova G."/>
            <person name="Sims D."/>
            <person name="Meincke L."/>
            <person name="Brettin T."/>
            <person name="Detter J.C."/>
            <person name="Han C."/>
            <person name="Larimer F."/>
            <person name="Land M."/>
            <person name="Hauser L."/>
            <person name="Markowitz V."/>
            <person name="Cheng J.-F."/>
            <person name="Hugenholtz P."/>
            <person name="Woyke T."/>
            <person name="Wu D."/>
            <person name="Klenk H.-P."/>
            <person name="Eisen J.A."/>
        </authorList>
    </citation>
    <scope>NUCLEOTIDE SEQUENCE [LARGE SCALE GENOMIC DNA]</scope>
    <source>
        <strain evidence="4">ATCC 700099 / DSM 44233 / CIP 104796 / JCM 9543 / NBRC 105858 / Y-104</strain>
    </source>
</reference>
<keyword evidence="4" id="KW-1185">Reference proteome</keyword>
<organism evidence="3 4">
    <name type="scientific">Nakamurella multipartita (strain ATCC 700099 / DSM 44233 / CIP 104796 / JCM 9543 / NBRC 105858 / Y-104)</name>
    <name type="common">Microsphaera multipartita</name>
    <dbReference type="NCBI Taxonomy" id="479431"/>
    <lineage>
        <taxon>Bacteria</taxon>
        <taxon>Bacillati</taxon>
        <taxon>Actinomycetota</taxon>
        <taxon>Actinomycetes</taxon>
        <taxon>Nakamurellales</taxon>
        <taxon>Nakamurellaceae</taxon>
        <taxon>Nakamurella</taxon>
    </lineage>
</organism>
<evidence type="ECO:0000256" key="1">
    <source>
        <dbReference type="SAM" id="MobiDB-lite"/>
    </source>
</evidence>
<dbReference type="InParanoid" id="C8XE10"/>
<dbReference type="eggNOG" id="COG1277">
    <property type="taxonomic scope" value="Bacteria"/>
</dbReference>
<feature type="transmembrane region" description="Helical" evidence="2">
    <location>
        <begin position="53"/>
        <end position="75"/>
    </location>
</feature>
<evidence type="ECO:0000256" key="2">
    <source>
        <dbReference type="SAM" id="Phobius"/>
    </source>
</evidence>
<gene>
    <name evidence="3" type="ordered locus">Namu_3385</name>
</gene>
<feature type="transmembrane region" description="Helical" evidence="2">
    <location>
        <begin position="215"/>
        <end position="235"/>
    </location>
</feature>
<dbReference type="Proteomes" id="UP000002218">
    <property type="component" value="Chromosome"/>
</dbReference>
<dbReference type="AlphaFoldDB" id="C8XE10"/>